<protein>
    <recommendedName>
        <fullName evidence="1">Type IV / VI secretion system DotU domain-containing protein</fullName>
    </recommendedName>
</protein>
<evidence type="ECO:0000313" key="3">
    <source>
        <dbReference type="Proteomes" id="UP000315439"/>
    </source>
</evidence>
<sequence length="253" mass="29028">MYSEAWDIIYCFIERRTRALDHLMPVDSEANIGLEPQSAAIAVSEVTVVTESEQPLKKPVNLALETNQELLAALKECHGKLVNLISENEARSIVVALIIQSDEIVLKNPSLDSRERWFKLQQQLLKVSDGGNQFFRYLERLMASPAKNKFSLQVFYLCLKQGFAGEYIDRKVELEKIIFRLAELIESTLHYTPVDKIVNTSSAVSDESQFDNRREDRFIDFSRHTPITYLKTNKDKVGKGLSITEYLRRRIGV</sequence>
<dbReference type="AlphaFoldDB" id="A0A545UGD4"/>
<dbReference type="PANTHER" id="PTHR38033">
    <property type="entry name" value="MEMBRANE PROTEIN-RELATED"/>
    <property type="match status" value="1"/>
</dbReference>
<comment type="caution">
    <text evidence="2">The sequence shown here is derived from an EMBL/GenBank/DDBJ whole genome shotgun (WGS) entry which is preliminary data.</text>
</comment>
<feature type="domain" description="Type IV / VI secretion system DotU" evidence="1">
    <location>
        <begin position="65"/>
        <end position="187"/>
    </location>
</feature>
<organism evidence="2 3">
    <name type="scientific">Aliikangiella coralliicola</name>
    <dbReference type="NCBI Taxonomy" id="2592383"/>
    <lineage>
        <taxon>Bacteria</taxon>
        <taxon>Pseudomonadati</taxon>
        <taxon>Pseudomonadota</taxon>
        <taxon>Gammaproteobacteria</taxon>
        <taxon>Oceanospirillales</taxon>
        <taxon>Pleioneaceae</taxon>
        <taxon>Aliikangiella</taxon>
    </lineage>
</organism>
<reference evidence="2 3" key="1">
    <citation type="submission" date="2019-07" db="EMBL/GenBank/DDBJ databases">
        <title>Draft genome for Aliikangiella sp. M105.</title>
        <authorList>
            <person name="Wang G."/>
        </authorList>
    </citation>
    <scope>NUCLEOTIDE SEQUENCE [LARGE SCALE GENOMIC DNA]</scope>
    <source>
        <strain evidence="2 3">M105</strain>
    </source>
</reference>
<evidence type="ECO:0000259" key="1">
    <source>
        <dbReference type="Pfam" id="PF09850"/>
    </source>
</evidence>
<gene>
    <name evidence="2" type="ORF">FLL46_08195</name>
</gene>
<dbReference type="OrthoDB" id="345640at2"/>
<dbReference type="PANTHER" id="PTHR38033:SF1">
    <property type="entry name" value="DOTU FAMILY TYPE IV_VI SECRETION SYSTEM PROTEIN"/>
    <property type="match status" value="1"/>
</dbReference>
<dbReference type="Gene3D" id="1.25.40.590">
    <property type="entry name" value="Type IV / VI secretion system, DotU"/>
    <property type="match status" value="1"/>
</dbReference>
<dbReference type="Pfam" id="PF09850">
    <property type="entry name" value="DotU"/>
    <property type="match status" value="1"/>
</dbReference>
<dbReference type="InterPro" id="IPR017732">
    <property type="entry name" value="T4/T6SS_DotU"/>
</dbReference>
<accession>A0A545UGD4</accession>
<name>A0A545UGD4_9GAMM</name>
<keyword evidence="3" id="KW-1185">Reference proteome</keyword>
<dbReference type="EMBL" id="VIKS01000004">
    <property type="protein sequence ID" value="TQV88495.1"/>
    <property type="molecule type" value="Genomic_DNA"/>
</dbReference>
<proteinExistence type="predicted"/>
<evidence type="ECO:0000313" key="2">
    <source>
        <dbReference type="EMBL" id="TQV88495.1"/>
    </source>
</evidence>
<dbReference type="Proteomes" id="UP000315439">
    <property type="component" value="Unassembled WGS sequence"/>
</dbReference>
<dbReference type="RefSeq" id="WP_142893003.1">
    <property type="nucleotide sequence ID" value="NZ_ML660162.1"/>
</dbReference>
<dbReference type="InterPro" id="IPR038522">
    <property type="entry name" value="T4/T6SS_DotU_sf"/>
</dbReference>